<gene>
    <name evidence="1" type="ORF">PoB_005737200</name>
</gene>
<keyword evidence="2" id="KW-1185">Reference proteome</keyword>
<accession>A0AAV4CH11</accession>
<proteinExistence type="predicted"/>
<name>A0AAV4CH11_9GAST</name>
<dbReference type="Proteomes" id="UP000735302">
    <property type="component" value="Unassembled WGS sequence"/>
</dbReference>
<evidence type="ECO:0000313" key="2">
    <source>
        <dbReference type="Proteomes" id="UP000735302"/>
    </source>
</evidence>
<protein>
    <submittedName>
        <fullName evidence="1">Uncharacterized protein</fullName>
    </submittedName>
</protein>
<organism evidence="1 2">
    <name type="scientific">Plakobranchus ocellatus</name>
    <dbReference type="NCBI Taxonomy" id="259542"/>
    <lineage>
        <taxon>Eukaryota</taxon>
        <taxon>Metazoa</taxon>
        <taxon>Spiralia</taxon>
        <taxon>Lophotrochozoa</taxon>
        <taxon>Mollusca</taxon>
        <taxon>Gastropoda</taxon>
        <taxon>Heterobranchia</taxon>
        <taxon>Euthyneura</taxon>
        <taxon>Panpulmonata</taxon>
        <taxon>Sacoglossa</taxon>
        <taxon>Placobranchoidea</taxon>
        <taxon>Plakobranchidae</taxon>
        <taxon>Plakobranchus</taxon>
    </lineage>
</organism>
<dbReference type="AlphaFoldDB" id="A0AAV4CH11"/>
<reference evidence="1 2" key="1">
    <citation type="journal article" date="2021" name="Elife">
        <title>Chloroplast acquisition without the gene transfer in kleptoplastic sea slugs, Plakobranchus ocellatus.</title>
        <authorList>
            <person name="Maeda T."/>
            <person name="Takahashi S."/>
            <person name="Yoshida T."/>
            <person name="Shimamura S."/>
            <person name="Takaki Y."/>
            <person name="Nagai Y."/>
            <person name="Toyoda A."/>
            <person name="Suzuki Y."/>
            <person name="Arimoto A."/>
            <person name="Ishii H."/>
            <person name="Satoh N."/>
            <person name="Nishiyama T."/>
            <person name="Hasebe M."/>
            <person name="Maruyama T."/>
            <person name="Minagawa J."/>
            <person name="Obokata J."/>
            <person name="Shigenobu S."/>
        </authorList>
    </citation>
    <scope>NUCLEOTIDE SEQUENCE [LARGE SCALE GENOMIC DNA]</scope>
</reference>
<evidence type="ECO:0000313" key="1">
    <source>
        <dbReference type="EMBL" id="GFO30867.1"/>
    </source>
</evidence>
<sequence>MRAGRGSTRGHSWYAPGYFVGSPWHSGYRVRPEVCRDPSVAGSTPLPAPWPGGGPKSLRSPCCGLDIVKNQNHLRYLRVAGPSQISQWRSMQISGRVRTTLRHQSLRADLNNLNKLALA</sequence>
<dbReference type="EMBL" id="BLXT01006265">
    <property type="protein sequence ID" value="GFO30867.1"/>
    <property type="molecule type" value="Genomic_DNA"/>
</dbReference>
<comment type="caution">
    <text evidence="1">The sequence shown here is derived from an EMBL/GenBank/DDBJ whole genome shotgun (WGS) entry which is preliminary data.</text>
</comment>